<accession>W2PTZ9</accession>
<dbReference type="AlphaFoldDB" id="W2PTZ9"/>
<dbReference type="GeneID" id="20192265"/>
<proteinExistence type="predicted"/>
<reference evidence="1 2" key="2">
    <citation type="submission" date="2013-11" db="EMBL/GenBank/DDBJ databases">
        <title>The Genome Sequence of Phytophthora parasitica INRA-310.</title>
        <authorList>
            <consortium name="The Broad Institute Genomics Platform"/>
            <person name="Russ C."/>
            <person name="Tyler B."/>
            <person name="Panabieres F."/>
            <person name="Shan W."/>
            <person name="Tripathy S."/>
            <person name="Grunwald N."/>
            <person name="Machado M."/>
            <person name="Johnson C.S."/>
            <person name="Arredondo F."/>
            <person name="Hong C."/>
            <person name="Coffey M."/>
            <person name="Young S.K."/>
            <person name="Zeng Q."/>
            <person name="Gargeya S."/>
            <person name="Fitzgerald M."/>
            <person name="Abouelleil A."/>
            <person name="Alvarado L."/>
            <person name="Chapman S.B."/>
            <person name="Gainer-Dewar J."/>
            <person name="Goldberg J."/>
            <person name="Griggs A."/>
            <person name="Gujja S."/>
            <person name="Hansen M."/>
            <person name="Howarth C."/>
            <person name="Imamovic A."/>
            <person name="Ireland A."/>
            <person name="Larimer J."/>
            <person name="McCowan C."/>
            <person name="Murphy C."/>
            <person name="Pearson M."/>
            <person name="Poon T.W."/>
            <person name="Priest M."/>
            <person name="Roberts A."/>
            <person name="Saif S."/>
            <person name="Shea T."/>
            <person name="Sykes S."/>
            <person name="Wortman J."/>
            <person name="Nusbaum C."/>
            <person name="Birren B."/>
        </authorList>
    </citation>
    <scope>NUCLEOTIDE SEQUENCE [LARGE SCALE GENOMIC DNA]</scope>
    <source>
        <strain evidence="1 2">INRA-310</strain>
    </source>
</reference>
<gene>
    <name evidence="1" type="ORF">PPTG_23666</name>
</gene>
<name>W2PTZ9_PHYN3</name>
<dbReference type="RefSeq" id="XP_008910581.1">
    <property type="nucleotide sequence ID" value="XM_008912333.1"/>
</dbReference>
<dbReference type="OMA" id="NAEIACH"/>
<reference evidence="2" key="1">
    <citation type="submission" date="2011-12" db="EMBL/GenBank/DDBJ databases">
        <authorList>
            <consortium name="The Broad Institute Genome Sequencing Platform"/>
            <person name="Russ C."/>
            <person name="Tyler B."/>
            <person name="Panabieres F."/>
            <person name="Shan W."/>
            <person name="Tripathy S."/>
            <person name="Grunwald N."/>
            <person name="Machado M."/>
            <person name="Young S.K."/>
            <person name="Zeng Q."/>
            <person name="Gargeya S."/>
            <person name="Fitzgerald M."/>
            <person name="Haas B."/>
            <person name="Abouelleil A."/>
            <person name="Alvarado L."/>
            <person name="Arachchi H.M."/>
            <person name="Berlin A."/>
            <person name="Chapman S.B."/>
            <person name="Gearin G."/>
            <person name="Goldberg J."/>
            <person name="Griggs A."/>
            <person name="Gujja S."/>
            <person name="Hansen M."/>
            <person name="Heiman D."/>
            <person name="Howarth C."/>
            <person name="Larimer J."/>
            <person name="Lui A."/>
            <person name="MacDonald P.J.P."/>
            <person name="McCowen C."/>
            <person name="Montmayeur A."/>
            <person name="Murphy C."/>
            <person name="Neiman D."/>
            <person name="Pearson M."/>
            <person name="Priest M."/>
            <person name="Roberts A."/>
            <person name="Saif S."/>
            <person name="Shea T."/>
            <person name="Sisk P."/>
            <person name="Stolte C."/>
            <person name="Sykes S."/>
            <person name="Wortman J."/>
            <person name="Nusbaum C."/>
            <person name="Birren B."/>
        </authorList>
    </citation>
    <scope>NUCLEOTIDE SEQUENCE [LARGE SCALE GENOMIC DNA]</scope>
    <source>
        <strain evidence="2">INRA-310</strain>
    </source>
</reference>
<dbReference type="VEuPathDB" id="FungiDB:PPTG_23666"/>
<dbReference type="EMBL" id="KI669606">
    <property type="protein sequence ID" value="ETN04106.1"/>
    <property type="molecule type" value="Genomic_DNA"/>
</dbReference>
<protein>
    <submittedName>
        <fullName evidence="1">Uncharacterized protein</fullName>
    </submittedName>
</protein>
<sequence length="65" mass="7246">MNAEIACHVMKGNPMAHVLNKMGKVVNGQRVYSKYNKDCQLFPELLEKSTNVEAPSHQSTGKQNT</sequence>
<evidence type="ECO:0000313" key="1">
    <source>
        <dbReference type="EMBL" id="ETN04106.1"/>
    </source>
</evidence>
<dbReference type="Proteomes" id="UP000018817">
    <property type="component" value="Unassembled WGS sequence"/>
</dbReference>
<organism evidence="1 2">
    <name type="scientific">Phytophthora nicotianae (strain INRA-310)</name>
    <name type="common">Phytophthora parasitica</name>
    <dbReference type="NCBI Taxonomy" id="761204"/>
    <lineage>
        <taxon>Eukaryota</taxon>
        <taxon>Sar</taxon>
        <taxon>Stramenopiles</taxon>
        <taxon>Oomycota</taxon>
        <taxon>Peronosporomycetes</taxon>
        <taxon>Peronosporales</taxon>
        <taxon>Peronosporaceae</taxon>
        <taxon>Phytophthora</taxon>
    </lineage>
</organism>
<evidence type="ECO:0000313" key="2">
    <source>
        <dbReference type="Proteomes" id="UP000018817"/>
    </source>
</evidence>